<dbReference type="InterPro" id="IPR024072">
    <property type="entry name" value="DHFR-like_dom_sf"/>
</dbReference>
<dbReference type="InterPro" id="IPR050765">
    <property type="entry name" value="Riboflavin_Biosynth_HTPR"/>
</dbReference>
<dbReference type="OrthoDB" id="195113at2"/>
<dbReference type="Proteomes" id="UP000000852">
    <property type="component" value="Chromosome"/>
</dbReference>
<dbReference type="PANTHER" id="PTHR38011">
    <property type="entry name" value="DIHYDROFOLATE REDUCTASE FAMILY PROTEIN (AFU_ORTHOLOGUE AFUA_8G06820)"/>
    <property type="match status" value="1"/>
</dbReference>
<dbReference type="Pfam" id="PF01872">
    <property type="entry name" value="RibD_C"/>
    <property type="match status" value="1"/>
</dbReference>
<dbReference type="HOGENOM" id="CLU_043966_4_3_10"/>
<dbReference type="GO" id="GO:0008703">
    <property type="term" value="F:5-amino-6-(5-phosphoribosylamino)uracil reductase activity"/>
    <property type="evidence" value="ECO:0007669"/>
    <property type="project" value="InterPro"/>
</dbReference>
<dbReference type="Gene3D" id="3.40.430.10">
    <property type="entry name" value="Dihydrofolate Reductase, subunit A"/>
    <property type="match status" value="1"/>
</dbReference>
<dbReference type="SUPFAM" id="SSF53597">
    <property type="entry name" value="Dihydrofolate reductase-like"/>
    <property type="match status" value="1"/>
</dbReference>
<dbReference type="EMBL" id="CP001681">
    <property type="protein sequence ID" value="ACU02899.1"/>
    <property type="molecule type" value="Genomic_DNA"/>
</dbReference>
<evidence type="ECO:0000313" key="2">
    <source>
        <dbReference type="EMBL" id="ACU02899.1"/>
    </source>
</evidence>
<name>C6Y1C3_PEDHD</name>
<sequence length="178" mass="19770">MRKIILGLAVTLDGYIEGPNGEFDWCFTDQDYGLKAFFTRIDAIFIGRKSYEMAQQYADSNNGELVPGMPAMVEYVFSNTLKSVKEGAELIAGDSIAEAGRIKAQPGKDIWLFGGASLTDALMKEGLVDELWMSVHPILLGNGKPLFRTQDTRTQLTLLESKTYETGLVSLRYSIKKE</sequence>
<evidence type="ECO:0000259" key="1">
    <source>
        <dbReference type="Pfam" id="PF01872"/>
    </source>
</evidence>
<keyword evidence="3" id="KW-1185">Reference proteome</keyword>
<dbReference type="PANTHER" id="PTHR38011:SF11">
    <property type="entry name" value="2,5-DIAMINO-6-RIBOSYLAMINO-4(3H)-PYRIMIDINONE 5'-PHOSPHATE REDUCTASE"/>
    <property type="match status" value="1"/>
</dbReference>
<protein>
    <submittedName>
        <fullName evidence="2">Bifunctional deaminase-reductase domain protein</fullName>
    </submittedName>
</protein>
<dbReference type="STRING" id="485917.Phep_0677"/>
<dbReference type="AlphaFoldDB" id="C6Y1C3"/>
<dbReference type="GO" id="GO:0009231">
    <property type="term" value="P:riboflavin biosynthetic process"/>
    <property type="evidence" value="ECO:0007669"/>
    <property type="project" value="InterPro"/>
</dbReference>
<dbReference type="KEGG" id="phe:Phep_0677"/>
<gene>
    <name evidence="2" type="ordered locus">Phep_0677</name>
</gene>
<dbReference type="eggNOG" id="COG0262">
    <property type="taxonomic scope" value="Bacteria"/>
</dbReference>
<accession>C6Y1C3</accession>
<evidence type="ECO:0000313" key="3">
    <source>
        <dbReference type="Proteomes" id="UP000000852"/>
    </source>
</evidence>
<organism evidence="2 3">
    <name type="scientific">Pedobacter heparinus (strain ATCC 13125 / DSM 2366 / CIP 104194 / JCM 7457 / NBRC 12017 / NCIMB 9290 / NRRL B-14731 / HIM 762-3)</name>
    <dbReference type="NCBI Taxonomy" id="485917"/>
    <lineage>
        <taxon>Bacteria</taxon>
        <taxon>Pseudomonadati</taxon>
        <taxon>Bacteroidota</taxon>
        <taxon>Sphingobacteriia</taxon>
        <taxon>Sphingobacteriales</taxon>
        <taxon>Sphingobacteriaceae</taxon>
        <taxon>Pedobacter</taxon>
    </lineage>
</organism>
<dbReference type="InterPro" id="IPR002734">
    <property type="entry name" value="RibDG_C"/>
</dbReference>
<dbReference type="RefSeq" id="WP_012780845.1">
    <property type="nucleotide sequence ID" value="NC_013061.1"/>
</dbReference>
<reference evidence="2 3" key="1">
    <citation type="journal article" date="2009" name="Stand. Genomic Sci.">
        <title>Complete genome sequence of Pedobacter heparinus type strain (HIM 762-3).</title>
        <authorList>
            <person name="Han C."/>
            <person name="Spring S."/>
            <person name="Lapidus A."/>
            <person name="Del Rio T.G."/>
            <person name="Tice H."/>
            <person name="Copeland A."/>
            <person name="Cheng J.F."/>
            <person name="Lucas S."/>
            <person name="Chen F."/>
            <person name="Nolan M."/>
            <person name="Bruce D."/>
            <person name="Goodwin L."/>
            <person name="Pitluck S."/>
            <person name="Ivanova N."/>
            <person name="Mavromatis K."/>
            <person name="Mikhailova N."/>
            <person name="Pati A."/>
            <person name="Chen A."/>
            <person name="Palaniappan K."/>
            <person name="Land M."/>
            <person name="Hauser L."/>
            <person name="Chang Y.J."/>
            <person name="Jeffries C.C."/>
            <person name="Saunders E."/>
            <person name="Chertkov O."/>
            <person name="Brettin T."/>
            <person name="Goker M."/>
            <person name="Rohde M."/>
            <person name="Bristow J."/>
            <person name="Eisen J.A."/>
            <person name="Markowitz V."/>
            <person name="Hugenholtz P."/>
            <person name="Kyrpides N.C."/>
            <person name="Klenk H.P."/>
            <person name="Detter J.C."/>
        </authorList>
    </citation>
    <scope>NUCLEOTIDE SEQUENCE [LARGE SCALE GENOMIC DNA]</scope>
    <source>
        <strain evidence="3">ATCC 13125 / DSM 2366 / CIP 104194 / JCM 7457 / NBRC 12017 / NCIMB 9290 / NRRL B-14731 / HIM 762-3</strain>
    </source>
</reference>
<proteinExistence type="predicted"/>
<feature type="domain" description="Bacterial bifunctional deaminase-reductase C-terminal" evidence="1">
    <location>
        <begin position="2"/>
        <end position="169"/>
    </location>
</feature>